<dbReference type="EMBL" id="JACHMO010000001">
    <property type="protein sequence ID" value="MBB5803906.1"/>
    <property type="molecule type" value="Genomic_DNA"/>
</dbReference>
<protein>
    <submittedName>
        <fullName evidence="1">Uncharacterized protein</fullName>
    </submittedName>
</protein>
<reference evidence="1 2" key="1">
    <citation type="submission" date="2020-08" db="EMBL/GenBank/DDBJ databases">
        <title>Sequencing the genomes of 1000 actinobacteria strains.</title>
        <authorList>
            <person name="Klenk H.-P."/>
        </authorList>
    </citation>
    <scope>NUCLEOTIDE SEQUENCE [LARGE SCALE GENOMIC DNA]</scope>
    <source>
        <strain evidence="1 2">DSM 45486</strain>
    </source>
</reference>
<name>A0A7W9M1F7_9PSEU</name>
<organism evidence="1 2">
    <name type="scientific">Saccharothrix ecbatanensis</name>
    <dbReference type="NCBI Taxonomy" id="1105145"/>
    <lineage>
        <taxon>Bacteria</taxon>
        <taxon>Bacillati</taxon>
        <taxon>Actinomycetota</taxon>
        <taxon>Actinomycetes</taxon>
        <taxon>Pseudonocardiales</taxon>
        <taxon>Pseudonocardiaceae</taxon>
        <taxon>Saccharothrix</taxon>
    </lineage>
</organism>
<gene>
    <name evidence="1" type="ORF">F4560_003674</name>
</gene>
<comment type="caution">
    <text evidence="1">The sequence shown here is derived from an EMBL/GenBank/DDBJ whole genome shotgun (WGS) entry which is preliminary data.</text>
</comment>
<sequence length="33" mass="3635">MLEIVLEPGLKALLEHKIQLGPAEDRFPDGHPA</sequence>
<keyword evidence="2" id="KW-1185">Reference proteome</keyword>
<evidence type="ECO:0000313" key="1">
    <source>
        <dbReference type="EMBL" id="MBB5803906.1"/>
    </source>
</evidence>
<accession>A0A7W9M1F7</accession>
<proteinExistence type="predicted"/>
<dbReference type="AlphaFoldDB" id="A0A7W9M1F7"/>
<dbReference type="Proteomes" id="UP000552097">
    <property type="component" value="Unassembled WGS sequence"/>
</dbReference>
<evidence type="ECO:0000313" key="2">
    <source>
        <dbReference type="Proteomes" id="UP000552097"/>
    </source>
</evidence>